<feature type="binding site" evidence="9">
    <location>
        <position position="43"/>
    </location>
    <ligand>
        <name>S-adenosyl-L-methionine</name>
        <dbReference type="ChEBI" id="CHEBI:59789"/>
    </ligand>
</feature>
<evidence type="ECO:0000256" key="3">
    <source>
        <dbReference type="ARBA" id="ARBA00022603"/>
    </source>
</evidence>
<dbReference type="InterPro" id="IPR055361">
    <property type="entry name" value="tRNA_methyltr_TrmB_bact"/>
</dbReference>
<dbReference type="Proteomes" id="UP000823910">
    <property type="component" value="Unassembled WGS sequence"/>
</dbReference>
<dbReference type="InterPro" id="IPR029063">
    <property type="entry name" value="SAM-dependent_MTases_sf"/>
</dbReference>
<dbReference type="PANTHER" id="PTHR23417">
    <property type="entry name" value="3-DEOXY-D-MANNO-OCTULOSONIC-ACID TRANSFERASE/TRNA GUANINE-N 7 - -METHYLTRANSFERASE"/>
    <property type="match status" value="1"/>
</dbReference>
<evidence type="ECO:0000256" key="6">
    <source>
        <dbReference type="ARBA" id="ARBA00022694"/>
    </source>
</evidence>
<dbReference type="Gene3D" id="3.40.50.150">
    <property type="entry name" value="Vaccinia Virus protein VP39"/>
    <property type="match status" value="1"/>
</dbReference>
<feature type="binding site" evidence="9">
    <location>
        <begin position="191"/>
        <end position="194"/>
    </location>
    <ligand>
        <name>substrate</name>
    </ligand>
</feature>
<evidence type="ECO:0000256" key="9">
    <source>
        <dbReference type="HAMAP-Rule" id="MF_01057"/>
    </source>
</evidence>
<evidence type="ECO:0000313" key="10">
    <source>
        <dbReference type="EMBL" id="HJC05831.1"/>
    </source>
</evidence>
<dbReference type="AlphaFoldDB" id="A0A9D2N1H0"/>
<evidence type="ECO:0000256" key="5">
    <source>
        <dbReference type="ARBA" id="ARBA00022691"/>
    </source>
</evidence>
<dbReference type="NCBIfam" id="NF001080">
    <property type="entry name" value="PRK00121.2-2"/>
    <property type="match status" value="1"/>
</dbReference>
<proteinExistence type="inferred from homology"/>
<dbReference type="Pfam" id="PF02390">
    <property type="entry name" value="Methyltransf_4"/>
    <property type="match status" value="1"/>
</dbReference>
<feature type="binding site" evidence="9">
    <location>
        <position position="95"/>
    </location>
    <ligand>
        <name>S-adenosyl-L-methionine</name>
        <dbReference type="ChEBI" id="CHEBI:59789"/>
    </ligand>
</feature>
<dbReference type="NCBIfam" id="TIGR00091">
    <property type="entry name" value="tRNA (guanosine(46)-N7)-methyltransferase TrmB"/>
    <property type="match status" value="1"/>
</dbReference>
<feature type="binding site" evidence="9">
    <location>
        <position position="153"/>
    </location>
    <ligand>
        <name>substrate</name>
    </ligand>
</feature>
<keyword evidence="5 9" id="KW-0949">S-adenosyl-L-methionine</keyword>
<gene>
    <name evidence="9 10" type="primary">trmB</name>
    <name evidence="10" type="ORF">H9704_06715</name>
</gene>
<feature type="binding site" evidence="9">
    <location>
        <position position="121"/>
    </location>
    <ligand>
        <name>substrate</name>
    </ligand>
</feature>
<reference evidence="10" key="1">
    <citation type="journal article" date="2021" name="PeerJ">
        <title>Extensive microbial diversity within the chicken gut microbiome revealed by metagenomics and culture.</title>
        <authorList>
            <person name="Gilroy R."/>
            <person name="Ravi A."/>
            <person name="Getino M."/>
            <person name="Pursley I."/>
            <person name="Horton D.L."/>
            <person name="Alikhan N.F."/>
            <person name="Baker D."/>
            <person name="Gharbi K."/>
            <person name="Hall N."/>
            <person name="Watson M."/>
            <person name="Adriaenssens E.M."/>
            <person name="Foster-Nyarko E."/>
            <person name="Jarju S."/>
            <person name="Secka A."/>
            <person name="Antonio M."/>
            <person name="Oren A."/>
            <person name="Chaudhuri R.R."/>
            <person name="La Ragione R."/>
            <person name="Hildebrand F."/>
            <person name="Pallen M.J."/>
        </authorList>
    </citation>
    <scope>NUCLEOTIDE SEQUENCE</scope>
    <source>
        <strain evidence="10">CHK180-15479</strain>
    </source>
</reference>
<keyword evidence="4 9" id="KW-0808">Transferase</keyword>
<dbReference type="InterPro" id="IPR003358">
    <property type="entry name" value="tRNA_(Gua-N-7)_MeTrfase_Trmb"/>
</dbReference>
<comment type="similarity">
    <text evidence="8 9">Belongs to the class I-like SAM-binding methyltransferase superfamily. TrmB family.</text>
</comment>
<comment type="caution">
    <text evidence="9">Lacks conserved residue(s) required for the propagation of feature annotation.</text>
</comment>
<comment type="caution">
    <text evidence="10">The sequence shown here is derived from an EMBL/GenBank/DDBJ whole genome shotgun (WGS) entry which is preliminary data.</text>
</comment>
<feature type="binding site" evidence="9">
    <location>
        <position position="117"/>
    </location>
    <ligand>
        <name>S-adenosyl-L-methionine</name>
        <dbReference type="ChEBI" id="CHEBI:59789"/>
    </ligand>
</feature>
<dbReference type="PROSITE" id="PS51625">
    <property type="entry name" value="SAM_MT_TRMB"/>
    <property type="match status" value="1"/>
</dbReference>
<sequence>MRLRHIPGAEEAIASSPYVIQDPEQKKGCWSQVFGNSHPIEIEVGMGKGRFIMELALSHPEINYIGIERYPTVLLKGLQKRSRLELANIFFLCIDAGSMADIFAPGEVARIYLNFSDPWPKDRHAKRRLTSPAFLSVYEKILAPRGQIEFKTDNQGLFDYSMESIPAAGWNIQEYTRDLHKSPMVLGNVMTEYEMKFSAMGKPICKLIAQPGNTEHML</sequence>
<dbReference type="EMBL" id="DWWT01000028">
    <property type="protein sequence ID" value="HJC05831.1"/>
    <property type="molecule type" value="Genomic_DNA"/>
</dbReference>
<dbReference type="PANTHER" id="PTHR23417:SF14">
    <property type="entry name" value="PENTACOTRIPEPTIDE-REPEAT REGION OF PRORP DOMAIN-CONTAINING PROTEIN"/>
    <property type="match status" value="1"/>
</dbReference>
<evidence type="ECO:0000256" key="7">
    <source>
        <dbReference type="ARBA" id="ARBA00060552"/>
    </source>
</evidence>
<reference evidence="10" key="2">
    <citation type="submission" date="2021-04" db="EMBL/GenBank/DDBJ databases">
        <authorList>
            <person name="Gilroy R."/>
        </authorList>
    </citation>
    <scope>NUCLEOTIDE SEQUENCE</scope>
    <source>
        <strain evidence="10">CHK180-15479</strain>
    </source>
</reference>
<dbReference type="HAMAP" id="MF_01057">
    <property type="entry name" value="tRNA_methyltr_TrmB"/>
    <property type="match status" value="1"/>
</dbReference>
<accession>A0A9D2N1H0</accession>
<dbReference type="FunFam" id="3.40.50.150:FF:000035">
    <property type="entry name" value="tRNA (guanine-N(7)-)-methyltransferase"/>
    <property type="match status" value="1"/>
</dbReference>
<dbReference type="GO" id="GO:0008176">
    <property type="term" value="F:tRNA (guanine(46)-N7)-methyltransferase activity"/>
    <property type="evidence" value="ECO:0007669"/>
    <property type="project" value="UniProtKB-UniRule"/>
</dbReference>
<feature type="binding site" evidence="9">
    <location>
        <position position="68"/>
    </location>
    <ligand>
        <name>S-adenosyl-L-methionine</name>
        <dbReference type="ChEBI" id="CHEBI:59789"/>
    </ligand>
</feature>
<protein>
    <recommendedName>
        <fullName evidence="9">tRNA (guanine-N(7)-)-methyltransferase</fullName>
        <ecNumber evidence="9">2.1.1.33</ecNumber>
    </recommendedName>
    <alternativeName>
        <fullName evidence="9">tRNA (guanine(46)-N(7))-methyltransferase</fullName>
    </alternativeName>
    <alternativeName>
        <fullName evidence="9">tRNA(m7G46)-methyltransferase</fullName>
    </alternativeName>
</protein>
<dbReference type="SUPFAM" id="SSF53335">
    <property type="entry name" value="S-adenosyl-L-methionine-dependent methyltransferases"/>
    <property type="match status" value="1"/>
</dbReference>
<comment type="pathway">
    <text evidence="7 9">tRNA modification; N(7)-methylguanine-tRNA biosynthesis.</text>
</comment>
<keyword evidence="3 9" id="KW-0489">Methyltransferase</keyword>
<evidence type="ECO:0000256" key="8">
    <source>
        <dbReference type="ARBA" id="ARBA00060767"/>
    </source>
</evidence>
<keyword evidence="6 9" id="KW-0819">tRNA processing</keyword>
<evidence type="ECO:0000256" key="1">
    <source>
        <dbReference type="ARBA" id="ARBA00000142"/>
    </source>
</evidence>
<name>A0A9D2N1H0_9FIRM</name>
<comment type="catalytic activity">
    <reaction evidence="1 9">
        <text>guanosine(46) in tRNA + S-adenosyl-L-methionine = N(7)-methylguanosine(46) in tRNA + S-adenosyl-L-homocysteine</text>
        <dbReference type="Rhea" id="RHEA:42708"/>
        <dbReference type="Rhea" id="RHEA-COMP:10188"/>
        <dbReference type="Rhea" id="RHEA-COMP:10189"/>
        <dbReference type="ChEBI" id="CHEBI:57856"/>
        <dbReference type="ChEBI" id="CHEBI:59789"/>
        <dbReference type="ChEBI" id="CHEBI:74269"/>
        <dbReference type="ChEBI" id="CHEBI:74480"/>
        <dbReference type="EC" id="2.1.1.33"/>
    </reaction>
</comment>
<dbReference type="GO" id="GO:0043527">
    <property type="term" value="C:tRNA methyltransferase complex"/>
    <property type="evidence" value="ECO:0007669"/>
    <property type="project" value="TreeGrafter"/>
</dbReference>
<dbReference type="EC" id="2.1.1.33" evidence="9"/>
<evidence type="ECO:0000256" key="2">
    <source>
        <dbReference type="ARBA" id="ARBA00003015"/>
    </source>
</evidence>
<organism evidence="10 11">
    <name type="scientific">Candidatus Enterocloster excrementipullorum</name>
    <dbReference type="NCBI Taxonomy" id="2838559"/>
    <lineage>
        <taxon>Bacteria</taxon>
        <taxon>Bacillati</taxon>
        <taxon>Bacillota</taxon>
        <taxon>Clostridia</taxon>
        <taxon>Lachnospirales</taxon>
        <taxon>Lachnospiraceae</taxon>
        <taxon>Enterocloster</taxon>
    </lineage>
</organism>
<evidence type="ECO:0000313" key="11">
    <source>
        <dbReference type="Proteomes" id="UP000823910"/>
    </source>
</evidence>
<comment type="function">
    <text evidence="2 9">Catalyzes the formation of N(7)-methylguanine at position 46 (m7G46) in tRNA.</text>
</comment>
<evidence type="ECO:0000256" key="4">
    <source>
        <dbReference type="ARBA" id="ARBA00022679"/>
    </source>
</evidence>